<comment type="caution">
    <text evidence="2">The sequence shown here is derived from an EMBL/GenBank/DDBJ whole genome shotgun (WGS) entry which is preliminary data.</text>
</comment>
<feature type="region of interest" description="Disordered" evidence="1">
    <location>
        <begin position="12"/>
        <end position="71"/>
    </location>
</feature>
<sequence>MAAVAVTVAARTAGRRTTGGAAPDVEGMAGGTASDTGGVAEGPGDVAGGTDGGCISALSSEWISGPGPSER</sequence>
<protein>
    <submittedName>
        <fullName evidence="2">Uncharacterized protein</fullName>
    </submittedName>
</protein>
<name>A0A8J3RSE7_9ACTN</name>
<gene>
    <name evidence="2" type="ORF">Plo01_73760</name>
</gene>
<accession>A0A8J3RSE7</accession>
<evidence type="ECO:0000313" key="2">
    <source>
        <dbReference type="EMBL" id="GIH80947.1"/>
    </source>
</evidence>
<feature type="compositionally biased region" description="Low complexity" evidence="1">
    <location>
        <begin position="12"/>
        <end position="22"/>
    </location>
</feature>
<evidence type="ECO:0000313" key="3">
    <source>
        <dbReference type="Proteomes" id="UP000616724"/>
    </source>
</evidence>
<keyword evidence="3" id="KW-1185">Reference proteome</keyword>
<evidence type="ECO:0000256" key="1">
    <source>
        <dbReference type="SAM" id="MobiDB-lite"/>
    </source>
</evidence>
<dbReference type="Proteomes" id="UP000616724">
    <property type="component" value="Unassembled WGS sequence"/>
</dbReference>
<feature type="compositionally biased region" description="Gly residues" evidence="1">
    <location>
        <begin position="39"/>
        <end position="52"/>
    </location>
</feature>
<dbReference type="AlphaFoldDB" id="A0A8J3RSE7"/>
<reference evidence="2 3" key="1">
    <citation type="submission" date="2021-01" db="EMBL/GenBank/DDBJ databases">
        <title>Whole genome shotgun sequence of Planobispora longispora NBRC 13918.</title>
        <authorList>
            <person name="Komaki H."/>
            <person name="Tamura T."/>
        </authorList>
    </citation>
    <scope>NUCLEOTIDE SEQUENCE [LARGE SCALE GENOMIC DNA]</scope>
    <source>
        <strain evidence="2 3">NBRC 13918</strain>
    </source>
</reference>
<dbReference type="EMBL" id="BOOH01000066">
    <property type="protein sequence ID" value="GIH80947.1"/>
    <property type="molecule type" value="Genomic_DNA"/>
</dbReference>
<organism evidence="2 3">
    <name type="scientific">Planobispora longispora</name>
    <dbReference type="NCBI Taxonomy" id="28887"/>
    <lineage>
        <taxon>Bacteria</taxon>
        <taxon>Bacillati</taxon>
        <taxon>Actinomycetota</taxon>
        <taxon>Actinomycetes</taxon>
        <taxon>Streptosporangiales</taxon>
        <taxon>Streptosporangiaceae</taxon>
        <taxon>Planobispora</taxon>
    </lineage>
</organism>
<proteinExistence type="predicted"/>